<keyword evidence="1" id="KW-1133">Transmembrane helix</keyword>
<sequence>MSSIAILVGLFGFLVLFAIGSAYLFHEREKQKKHPHGHP</sequence>
<dbReference type="Proteomes" id="UP000249422">
    <property type="component" value="Unassembled WGS sequence"/>
</dbReference>
<protein>
    <recommendedName>
        <fullName evidence="4">MetS family NSS transporter small subunit</fullName>
    </recommendedName>
</protein>
<evidence type="ECO:0000313" key="3">
    <source>
        <dbReference type="Proteomes" id="UP000249422"/>
    </source>
</evidence>
<dbReference type="AlphaFoldDB" id="A0AAX1PCZ3"/>
<feature type="transmembrane region" description="Helical" evidence="1">
    <location>
        <begin position="6"/>
        <end position="25"/>
    </location>
</feature>
<keyword evidence="1" id="KW-0812">Transmembrane</keyword>
<keyword evidence="1" id="KW-0472">Membrane</keyword>
<dbReference type="EMBL" id="QLLM01000035">
    <property type="protein sequence ID" value="RAI97770.1"/>
    <property type="molecule type" value="Genomic_DNA"/>
</dbReference>
<organism evidence="2 3">
    <name type="scientific">Aeromonas salmonicida</name>
    <dbReference type="NCBI Taxonomy" id="645"/>
    <lineage>
        <taxon>Bacteria</taxon>
        <taxon>Pseudomonadati</taxon>
        <taxon>Pseudomonadota</taxon>
        <taxon>Gammaproteobacteria</taxon>
        <taxon>Aeromonadales</taxon>
        <taxon>Aeromonadaceae</taxon>
        <taxon>Aeromonas</taxon>
    </lineage>
</organism>
<reference evidence="2 3" key="1">
    <citation type="submission" date="2018-06" db="EMBL/GenBank/DDBJ databases">
        <title>Freshwater and sediment microbial communities from various areas in North America, analyzing microbe dynamics in response to fracking.</title>
        <authorList>
            <person name="Lamendella R."/>
        </authorList>
    </citation>
    <scope>NUCLEOTIDE SEQUENCE [LARGE SCALE GENOMIC DNA]</scope>
    <source>
        <strain evidence="2 3">17</strain>
    </source>
</reference>
<comment type="caution">
    <text evidence="2">The sequence shown here is derived from an EMBL/GenBank/DDBJ whole genome shotgun (WGS) entry which is preliminary data.</text>
</comment>
<evidence type="ECO:0008006" key="4">
    <source>
        <dbReference type="Google" id="ProtNLM"/>
    </source>
</evidence>
<name>A0AAX1PCZ3_AERSA</name>
<proteinExistence type="predicted"/>
<evidence type="ECO:0000256" key="1">
    <source>
        <dbReference type="SAM" id="Phobius"/>
    </source>
</evidence>
<accession>A0AAX1PCZ3</accession>
<evidence type="ECO:0000313" key="2">
    <source>
        <dbReference type="EMBL" id="RAI97770.1"/>
    </source>
</evidence>
<gene>
    <name evidence="2" type="ORF">DEU50_13542</name>
</gene>